<gene>
    <name evidence="5" type="ORF">FHR21_000057</name>
</gene>
<name>A0A7W9B1W4_9SPHN</name>
<organism evidence="5 6">
    <name type="scientific">Sphingopyxis panaciterrulae</name>
    <dbReference type="NCBI Taxonomy" id="462372"/>
    <lineage>
        <taxon>Bacteria</taxon>
        <taxon>Pseudomonadati</taxon>
        <taxon>Pseudomonadota</taxon>
        <taxon>Alphaproteobacteria</taxon>
        <taxon>Sphingomonadales</taxon>
        <taxon>Sphingomonadaceae</taxon>
        <taxon>Sphingopyxis</taxon>
    </lineage>
</organism>
<dbReference type="Gene3D" id="1.10.10.60">
    <property type="entry name" value="Homeodomain-like"/>
    <property type="match status" value="1"/>
</dbReference>
<evidence type="ECO:0000259" key="4">
    <source>
        <dbReference type="PROSITE" id="PS01124"/>
    </source>
</evidence>
<evidence type="ECO:0000256" key="1">
    <source>
        <dbReference type="ARBA" id="ARBA00023015"/>
    </source>
</evidence>
<dbReference type="RefSeq" id="WP_184094161.1">
    <property type="nucleotide sequence ID" value="NZ_JACIJH010000001.1"/>
</dbReference>
<dbReference type="Proteomes" id="UP000537161">
    <property type="component" value="Unassembled WGS sequence"/>
</dbReference>
<evidence type="ECO:0000313" key="6">
    <source>
        <dbReference type="Proteomes" id="UP000537161"/>
    </source>
</evidence>
<evidence type="ECO:0000256" key="3">
    <source>
        <dbReference type="ARBA" id="ARBA00023163"/>
    </source>
</evidence>
<keyword evidence="1" id="KW-0805">Transcription regulation</keyword>
<dbReference type="PROSITE" id="PS01124">
    <property type="entry name" value="HTH_ARAC_FAMILY_2"/>
    <property type="match status" value="1"/>
</dbReference>
<reference evidence="5 6" key="1">
    <citation type="submission" date="2020-08" db="EMBL/GenBank/DDBJ databases">
        <title>Genomic Encyclopedia of Type Strains, Phase IV (KMG-IV): sequencing the most valuable type-strain genomes for metagenomic binning, comparative biology and taxonomic classification.</title>
        <authorList>
            <person name="Goeker M."/>
        </authorList>
    </citation>
    <scope>NUCLEOTIDE SEQUENCE [LARGE SCALE GENOMIC DNA]</scope>
    <source>
        <strain evidence="5 6">DSM 27163</strain>
    </source>
</reference>
<dbReference type="Pfam" id="PF12833">
    <property type="entry name" value="HTH_18"/>
    <property type="match status" value="1"/>
</dbReference>
<keyword evidence="6" id="KW-1185">Reference proteome</keyword>
<accession>A0A7W9B1W4</accession>
<evidence type="ECO:0000313" key="5">
    <source>
        <dbReference type="EMBL" id="MBB5704732.1"/>
    </source>
</evidence>
<dbReference type="InterPro" id="IPR050204">
    <property type="entry name" value="AraC_XylS_family_regulators"/>
</dbReference>
<dbReference type="EMBL" id="JACIJH010000001">
    <property type="protein sequence ID" value="MBB5704732.1"/>
    <property type="molecule type" value="Genomic_DNA"/>
</dbReference>
<dbReference type="PANTHER" id="PTHR46796">
    <property type="entry name" value="HTH-TYPE TRANSCRIPTIONAL ACTIVATOR RHAS-RELATED"/>
    <property type="match status" value="1"/>
</dbReference>
<keyword evidence="3" id="KW-0804">Transcription</keyword>
<protein>
    <submittedName>
        <fullName evidence="5">AraC-like DNA-binding protein</fullName>
    </submittedName>
</protein>
<proteinExistence type="predicted"/>
<comment type="caution">
    <text evidence="5">The sequence shown here is derived from an EMBL/GenBank/DDBJ whole genome shotgun (WGS) entry which is preliminary data.</text>
</comment>
<dbReference type="InterPro" id="IPR018060">
    <property type="entry name" value="HTH_AraC"/>
</dbReference>
<keyword evidence="2 5" id="KW-0238">DNA-binding</keyword>
<dbReference type="AlphaFoldDB" id="A0A7W9B1W4"/>
<dbReference type="GO" id="GO:0043565">
    <property type="term" value="F:sequence-specific DNA binding"/>
    <property type="evidence" value="ECO:0007669"/>
    <property type="project" value="InterPro"/>
</dbReference>
<sequence length="302" mass="32216">MTVGDRSGGPDTATRVATRFFPVSAALRPYASIIYLTEIDAPPGARVEDVLHPEWANLRFIAGEAPLAAIGNAAPVPAPAFIAAGPTSRATYFAAGPMRAWGIGILPAGWARYVPIPAEALADRFCDGAAHPAFAALAPLGEALRAIEDAEAAARAIDDHFVALLASAPRDDPMIGKAHAALLDEELASVGHLADKLGLSERSVERLSRRAFGFPPKLLLRRQRFLRSLARFMLDPSMAWTATLDHHYYDQAQFIRDFQRFMGMRPGVYAARPKPILGAAALARAAAAGEAVQGLHKPQGQG</sequence>
<dbReference type="SMART" id="SM00342">
    <property type="entry name" value="HTH_ARAC"/>
    <property type="match status" value="1"/>
</dbReference>
<evidence type="ECO:0000256" key="2">
    <source>
        <dbReference type="ARBA" id="ARBA00023125"/>
    </source>
</evidence>
<dbReference type="GO" id="GO:0003700">
    <property type="term" value="F:DNA-binding transcription factor activity"/>
    <property type="evidence" value="ECO:0007669"/>
    <property type="project" value="InterPro"/>
</dbReference>
<feature type="domain" description="HTH araC/xylS-type" evidence="4">
    <location>
        <begin position="172"/>
        <end position="272"/>
    </location>
</feature>